<dbReference type="GO" id="GO:0048254">
    <property type="term" value="P:snoRNA localization"/>
    <property type="evidence" value="ECO:0007669"/>
    <property type="project" value="TreeGrafter"/>
</dbReference>
<dbReference type="GO" id="GO:0005634">
    <property type="term" value="C:nucleus"/>
    <property type="evidence" value="ECO:0007669"/>
    <property type="project" value="TreeGrafter"/>
</dbReference>
<evidence type="ECO:0000256" key="5">
    <source>
        <dbReference type="ARBA" id="ARBA00022771"/>
    </source>
</evidence>
<keyword evidence="7" id="KW-0832">Ubl conjugation</keyword>
<dbReference type="VEuPathDB" id="VectorBase:PPAI000862"/>
<dbReference type="GO" id="GO:0070761">
    <property type="term" value="C:pre-snoRNP complex"/>
    <property type="evidence" value="ECO:0007669"/>
    <property type="project" value="TreeGrafter"/>
</dbReference>
<dbReference type="KEGG" id="ppap:129809572"/>
<name>A0A1B0D0J0_PHLPP</name>
<reference evidence="16" key="1">
    <citation type="submission" date="2022-08" db="UniProtKB">
        <authorList>
            <consortium name="EnsemblMetazoa"/>
        </authorList>
    </citation>
    <scope>IDENTIFICATION</scope>
    <source>
        <strain evidence="16">Israel</strain>
    </source>
</reference>
<evidence type="ECO:0000256" key="14">
    <source>
        <dbReference type="SAM" id="MobiDB-lite"/>
    </source>
</evidence>
<keyword evidence="1" id="KW-1017">Isopeptide bond</keyword>
<evidence type="ECO:0000256" key="9">
    <source>
        <dbReference type="ARBA" id="ARBA00049654"/>
    </source>
</evidence>
<keyword evidence="2" id="KW-0690">Ribosome biogenesis</keyword>
<proteinExistence type="inferred from homology"/>
<dbReference type="PANTHER" id="PTHR13483">
    <property type="entry name" value="BOX C_D SNORNA PROTEIN 1-RELATED"/>
    <property type="match status" value="1"/>
</dbReference>
<dbReference type="EnsemblMetazoa" id="PPAI000862-RA">
    <property type="protein sequence ID" value="PPAI000862-PA"/>
    <property type="gene ID" value="PPAI000862"/>
</dbReference>
<dbReference type="InterPro" id="IPR057721">
    <property type="entry name" value="BCD1_alpha/beta"/>
</dbReference>
<dbReference type="CDD" id="cd23023">
    <property type="entry name" value="zf-HIT_BCD1"/>
    <property type="match status" value="1"/>
</dbReference>
<dbReference type="SUPFAM" id="SSF144232">
    <property type="entry name" value="HIT/MYND zinc finger-like"/>
    <property type="match status" value="1"/>
</dbReference>
<evidence type="ECO:0000256" key="4">
    <source>
        <dbReference type="ARBA" id="ARBA00022723"/>
    </source>
</evidence>
<keyword evidence="17" id="KW-1185">Reference proteome</keyword>
<accession>A0A1B0D0J0</accession>
<dbReference type="PANTHER" id="PTHR13483:SF3">
    <property type="entry name" value="BOX C_D SNORNA PROTEIN 1"/>
    <property type="match status" value="1"/>
</dbReference>
<dbReference type="VEuPathDB" id="VectorBase:PPAPM1_000805"/>
<evidence type="ECO:0000256" key="1">
    <source>
        <dbReference type="ARBA" id="ARBA00022499"/>
    </source>
</evidence>
<dbReference type="AlphaFoldDB" id="A0A1B0D0J0"/>
<dbReference type="EMBL" id="AJVK01009949">
    <property type="status" value="NOT_ANNOTATED_CDS"/>
    <property type="molecule type" value="Genomic_DNA"/>
</dbReference>
<dbReference type="OrthoDB" id="272357at2759"/>
<dbReference type="FunFam" id="3.30.60.190:FF:000001">
    <property type="entry name" value="box C/D snoRNA protein 1"/>
    <property type="match status" value="1"/>
</dbReference>
<protein>
    <recommendedName>
        <fullName evidence="11">Box C/D snoRNA protein 1</fullName>
    </recommendedName>
    <alternativeName>
        <fullName evidence="12">Zinc finger HIT domain-containing protein 6</fullName>
    </alternativeName>
</protein>
<evidence type="ECO:0000256" key="2">
    <source>
        <dbReference type="ARBA" id="ARBA00022517"/>
    </source>
</evidence>
<feature type="domain" description="HIT-type" evidence="15">
    <location>
        <begin position="22"/>
        <end position="56"/>
    </location>
</feature>
<dbReference type="GO" id="GO:0000463">
    <property type="term" value="P:maturation of LSU-rRNA from tricistronic rRNA transcript (SSU-rRNA, 5.8S rRNA, LSU-rRNA)"/>
    <property type="evidence" value="ECO:0007669"/>
    <property type="project" value="TreeGrafter"/>
</dbReference>
<evidence type="ECO:0000256" key="13">
    <source>
        <dbReference type="PROSITE-ProRule" id="PRU00453"/>
    </source>
</evidence>
<dbReference type="Pfam" id="PF25790">
    <property type="entry name" value="BCD1"/>
    <property type="match status" value="1"/>
</dbReference>
<evidence type="ECO:0000256" key="7">
    <source>
        <dbReference type="ARBA" id="ARBA00022843"/>
    </source>
</evidence>
<dbReference type="Gene3D" id="3.30.60.190">
    <property type="match status" value="1"/>
</dbReference>
<sequence length="318" mass="37791">METLEIHMENPSKSLTSRLGMCEVCQKTEAKYTCPKCEVRTCSLPCLNIHKKELECDGIRDKTRYIPIKKMTTMDYMSDYNFLEECTRFVHARRRPNMKNFHGDLPKYLHRLRVIARQRRIHLQFLGQNFTRRKMNSTFFDGKNQRIFWCVEWVFVNAENRKFLERKCCEKVALGSLLSKYIGTEVTDPDKESLEHYRSRGFGGIKVLMKTERIQNCGKKFYEMDLKKSLEENLRKKNIIEFPTFLVIFRELETEFDIIDSDEDEKKSLKEEEMENSPEKVSKPEPDHVGRTNFLFTDESLWNNLSSDEEDGQQNIKK</sequence>
<dbReference type="InterPro" id="IPR007529">
    <property type="entry name" value="Znf_HIT"/>
</dbReference>
<evidence type="ECO:0000256" key="8">
    <source>
        <dbReference type="ARBA" id="ARBA00049598"/>
    </source>
</evidence>
<feature type="compositionally biased region" description="Basic and acidic residues" evidence="14">
    <location>
        <begin position="264"/>
        <end position="290"/>
    </location>
</feature>
<evidence type="ECO:0000256" key="11">
    <source>
        <dbReference type="ARBA" id="ARBA00068630"/>
    </source>
</evidence>
<comment type="subunit">
    <text evidence="10">Interacts with FBL, SNU13, NOP58, NUFIP1, RUVBL1, RUVBL2 and TAF9. Interacts (via HIT-type zinc finger) with the RUVBL1/RUVBL2 complex in the presence of ADP.</text>
</comment>
<comment type="function">
    <text evidence="8">Required for box C/D snoRNAs accumulation involved in snoRNA processing, snoRNA transport to the nucleolus and ribosome biogenesis.</text>
</comment>
<evidence type="ECO:0000313" key="17">
    <source>
        <dbReference type="Proteomes" id="UP000092462"/>
    </source>
</evidence>
<evidence type="ECO:0000256" key="12">
    <source>
        <dbReference type="ARBA" id="ARBA00077531"/>
    </source>
</evidence>
<dbReference type="Pfam" id="PF04438">
    <property type="entry name" value="zf-HIT"/>
    <property type="match status" value="1"/>
</dbReference>
<evidence type="ECO:0000313" key="16">
    <source>
        <dbReference type="EnsemblMetazoa" id="PPAI000862-PA"/>
    </source>
</evidence>
<keyword evidence="5 13" id="KW-0863">Zinc-finger</keyword>
<evidence type="ECO:0000259" key="15">
    <source>
        <dbReference type="PROSITE" id="PS51083"/>
    </source>
</evidence>
<evidence type="ECO:0000256" key="6">
    <source>
        <dbReference type="ARBA" id="ARBA00022833"/>
    </source>
</evidence>
<dbReference type="PROSITE" id="PS51083">
    <property type="entry name" value="ZF_HIT"/>
    <property type="match status" value="1"/>
</dbReference>
<keyword evidence="4" id="KW-0479">Metal-binding</keyword>
<dbReference type="Proteomes" id="UP000092462">
    <property type="component" value="Unassembled WGS sequence"/>
</dbReference>
<dbReference type="GO" id="GO:0008270">
    <property type="term" value="F:zinc ion binding"/>
    <property type="evidence" value="ECO:0007669"/>
    <property type="project" value="UniProtKB-UniRule"/>
</dbReference>
<dbReference type="RefSeq" id="XP_055715487.1">
    <property type="nucleotide sequence ID" value="XM_055859512.1"/>
</dbReference>
<keyword evidence="3" id="KW-0597">Phosphoprotein</keyword>
<comment type="similarity">
    <text evidence="9">Belongs to the BCD1 family.</text>
</comment>
<organism evidence="16 17">
    <name type="scientific">Phlebotomus papatasi</name>
    <name type="common">Sandfly</name>
    <dbReference type="NCBI Taxonomy" id="29031"/>
    <lineage>
        <taxon>Eukaryota</taxon>
        <taxon>Metazoa</taxon>
        <taxon>Ecdysozoa</taxon>
        <taxon>Arthropoda</taxon>
        <taxon>Hexapoda</taxon>
        <taxon>Insecta</taxon>
        <taxon>Pterygota</taxon>
        <taxon>Neoptera</taxon>
        <taxon>Endopterygota</taxon>
        <taxon>Diptera</taxon>
        <taxon>Nematocera</taxon>
        <taxon>Psychodoidea</taxon>
        <taxon>Psychodidae</taxon>
        <taxon>Phlebotomus</taxon>
        <taxon>Phlebotomus</taxon>
    </lineage>
</organism>
<keyword evidence="6" id="KW-0862">Zinc</keyword>
<evidence type="ECO:0000256" key="10">
    <source>
        <dbReference type="ARBA" id="ARBA00061949"/>
    </source>
</evidence>
<dbReference type="InterPro" id="IPR051639">
    <property type="entry name" value="BCD1"/>
</dbReference>
<dbReference type="GO" id="GO:0000492">
    <property type="term" value="P:box C/D snoRNP assembly"/>
    <property type="evidence" value="ECO:0007669"/>
    <property type="project" value="TreeGrafter"/>
</dbReference>
<evidence type="ECO:0000256" key="3">
    <source>
        <dbReference type="ARBA" id="ARBA00022553"/>
    </source>
</evidence>
<feature type="region of interest" description="Disordered" evidence="14">
    <location>
        <begin position="263"/>
        <end position="291"/>
    </location>
</feature>
<dbReference type="GeneID" id="129809572"/>